<keyword evidence="2" id="KW-0472">Membrane</keyword>
<evidence type="ECO:0000256" key="2">
    <source>
        <dbReference type="SAM" id="Phobius"/>
    </source>
</evidence>
<evidence type="ECO:0000313" key="3">
    <source>
        <dbReference type="EMBL" id="KAJ5397101.1"/>
    </source>
</evidence>
<dbReference type="Proteomes" id="UP001147747">
    <property type="component" value="Unassembled WGS sequence"/>
</dbReference>
<feature type="compositionally biased region" description="Pro residues" evidence="1">
    <location>
        <begin position="180"/>
        <end position="189"/>
    </location>
</feature>
<dbReference type="GeneID" id="81368831"/>
<accession>A0A9W9W223</accession>
<gene>
    <name evidence="3" type="ORF">N7509_005214</name>
</gene>
<feature type="region of interest" description="Disordered" evidence="1">
    <location>
        <begin position="169"/>
        <end position="211"/>
    </location>
</feature>
<dbReference type="RefSeq" id="XP_056489153.1">
    <property type="nucleotide sequence ID" value="XM_056629851.1"/>
</dbReference>
<sequence>MSSVPFNADPDSGLSKNHDPYKRSHTTTKTWTIGTFSTGIISAIIGGALLGAYFREAWNNCEAAREKLGDDNFDNVSEEDCMGPGQLFWAGAFFIVVSCVLGVCFVVFLILHCTRRGRRNNPGVMYHSAPIVDQNYAQPYDPYAARLAGPPPAYPVSVAQYDAQSSAQSNFPMVQVNTPSPSPSPVPEPEPAHYDPKLQHPPKENAPDRFA</sequence>
<dbReference type="AlphaFoldDB" id="A0A9W9W223"/>
<keyword evidence="2" id="KW-1133">Transmembrane helix</keyword>
<keyword evidence="2" id="KW-0812">Transmembrane</keyword>
<reference evidence="3" key="1">
    <citation type="submission" date="2022-12" db="EMBL/GenBank/DDBJ databases">
        <authorList>
            <person name="Petersen C."/>
        </authorList>
    </citation>
    <scope>NUCLEOTIDE SEQUENCE</scope>
    <source>
        <strain evidence="3">IBT 29677</strain>
    </source>
</reference>
<reference evidence="3" key="2">
    <citation type="journal article" date="2023" name="IMA Fungus">
        <title>Comparative genomic study of the Penicillium genus elucidates a diverse pangenome and 15 lateral gene transfer events.</title>
        <authorList>
            <person name="Petersen C."/>
            <person name="Sorensen T."/>
            <person name="Nielsen M.R."/>
            <person name="Sondergaard T.E."/>
            <person name="Sorensen J.L."/>
            <person name="Fitzpatrick D.A."/>
            <person name="Frisvad J.C."/>
            <person name="Nielsen K.L."/>
        </authorList>
    </citation>
    <scope>NUCLEOTIDE SEQUENCE</scope>
    <source>
        <strain evidence="3">IBT 29677</strain>
    </source>
</reference>
<dbReference type="OrthoDB" id="4341207at2759"/>
<feature type="transmembrane region" description="Helical" evidence="2">
    <location>
        <begin position="87"/>
        <end position="111"/>
    </location>
</feature>
<keyword evidence="4" id="KW-1185">Reference proteome</keyword>
<proteinExistence type="predicted"/>
<protein>
    <recommendedName>
        <fullName evidence="5">Transmembrane protein</fullName>
    </recommendedName>
</protein>
<feature type="transmembrane region" description="Helical" evidence="2">
    <location>
        <begin position="31"/>
        <end position="54"/>
    </location>
</feature>
<name>A0A9W9W223_9EURO</name>
<organism evidence="3 4">
    <name type="scientific">Penicillium cosmopolitanum</name>
    <dbReference type="NCBI Taxonomy" id="1131564"/>
    <lineage>
        <taxon>Eukaryota</taxon>
        <taxon>Fungi</taxon>
        <taxon>Dikarya</taxon>
        <taxon>Ascomycota</taxon>
        <taxon>Pezizomycotina</taxon>
        <taxon>Eurotiomycetes</taxon>
        <taxon>Eurotiomycetidae</taxon>
        <taxon>Eurotiales</taxon>
        <taxon>Aspergillaceae</taxon>
        <taxon>Penicillium</taxon>
    </lineage>
</organism>
<feature type="region of interest" description="Disordered" evidence="1">
    <location>
        <begin position="1"/>
        <end position="24"/>
    </location>
</feature>
<feature type="compositionally biased region" description="Polar residues" evidence="1">
    <location>
        <begin position="169"/>
        <end position="178"/>
    </location>
</feature>
<comment type="caution">
    <text evidence="3">The sequence shown here is derived from an EMBL/GenBank/DDBJ whole genome shotgun (WGS) entry which is preliminary data.</text>
</comment>
<evidence type="ECO:0000256" key="1">
    <source>
        <dbReference type="SAM" id="MobiDB-lite"/>
    </source>
</evidence>
<dbReference type="EMBL" id="JAPZBU010000006">
    <property type="protein sequence ID" value="KAJ5397101.1"/>
    <property type="molecule type" value="Genomic_DNA"/>
</dbReference>
<evidence type="ECO:0000313" key="4">
    <source>
        <dbReference type="Proteomes" id="UP001147747"/>
    </source>
</evidence>
<feature type="compositionally biased region" description="Basic and acidic residues" evidence="1">
    <location>
        <begin position="190"/>
        <end position="211"/>
    </location>
</feature>
<evidence type="ECO:0008006" key="5">
    <source>
        <dbReference type="Google" id="ProtNLM"/>
    </source>
</evidence>